<dbReference type="Proteomes" id="UP000464597">
    <property type="component" value="Chromosome"/>
</dbReference>
<feature type="transmembrane region" description="Helical" evidence="2">
    <location>
        <begin position="688"/>
        <end position="706"/>
    </location>
</feature>
<keyword evidence="5" id="KW-1185">Reference proteome</keyword>
<reference evidence="5" key="1">
    <citation type="submission" date="2019-12" db="EMBL/GenBank/DDBJ databases">
        <title>Complete and draft genome sequences of new strains and members of some known species of the genus Rathayibacter isolated from plants.</title>
        <authorList>
            <person name="Tarlachkov S.V."/>
            <person name="Starodumova I.P."/>
            <person name="Dorofeeva L.V."/>
            <person name="Prisyazhnaya N.V."/>
            <person name="Leyn S."/>
            <person name="Zlamal J."/>
            <person name="Elan M."/>
            <person name="Osterman A.L."/>
            <person name="Nadler S."/>
            <person name="Subbotin S.A."/>
            <person name="Evtushenko L.I."/>
        </authorList>
    </citation>
    <scope>NUCLEOTIDE SEQUENCE [LARGE SCALE GENOMIC DNA]</scope>
    <source>
        <strain evidence="5">VKM Ac-2802</strain>
    </source>
</reference>
<evidence type="ECO:0000313" key="4">
    <source>
        <dbReference type="EMBL" id="QHC64602.1"/>
    </source>
</evidence>
<sequence>MSSMRRHDLTPSDRPRPRRAVPQLLRSAGAAALSIALLGGALPAAAAAAERTALESGQATVTATVGAANDGVLLPGQDLQLAISVRNGTTESIDGARVEVAIDEDTLDSRAELAEWLDGEAEDEGTSTGDGADVRLLPSSSAQVGVTVPAASLPFSMDFGRDPEAFGSHAISVTVTSPGGTVATARGVVELTTGFPSEQETGVSVLVPLTVPDTADGLLSAETLQDYTQTTGTLSRQLDSVDGRAVTLGVDPRILASIRVLGDTAPESATAWLERLQSVPNEVFALPYADADVAAQAQAGLSTLLAPTSFEYALDPALFAPTSTGTPTPTAVPDDSTTQDLPDRPTTESLLAFDWSPTVGSIAWPDDGTVRAADLGVYATGGMTRTVVSSAGLVLPDGVSTTTRATVDDHDVIVADSALSTAFDAAVSASTDSEWRASMADLTADLAQVQREDESPDVVLALDRGAAIDGVRLAQTLDAVDALPWAEGSSLAAALTSPATEDATVVDSPESEQRLEGVSDLLTAAARVESFSAVLTEPELLSGKRRNDLLALLAVTWREDATGWQEAVTASREQADTTLSSVAIESSDSVTQLSRDSSIPVYVRNDLPWPVTVRIQASTSNAVLDIDESSVEPTAIDARSQGRVLIPVKARVGNGETELRMQLTAQDGTPIGTPTGIVTNVRADWETVGTLGIGILLVLVFGAGILRNIRRRRRGDTPGEDEEDPNAPLAVQPGLDDDRTDPLG</sequence>
<gene>
    <name evidence="4" type="ORF">GSU69_19185</name>
</gene>
<evidence type="ECO:0000313" key="5">
    <source>
        <dbReference type="Proteomes" id="UP000464597"/>
    </source>
</evidence>
<protein>
    <recommendedName>
        <fullName evidence="6">2-oxoglutarate dehydrogenase</fullName>
    </recommendedName>
</protein>
<keyword evidence="3" id="KW-0732">Signal</keyword>
<evidence type="ECO:0008006" key="6">
    <source>
        <dbReference type="Google" id="ProtNLM"/>
    </source>
</evidence>
<keyword evidence="2" id="KW-1133">Transmembrane helix</keyword>
<evidence type="ECO:0000256" key="3">
    <source>
        <dbReference type="SAM" id="SignalP"/>
    </source>
</evidence>
<dbReference type="Pfam" id="PF19516">
    <property type="entry name" value="DUF6049"/>
    <property type="match status" value="1"/>
</dbReference>
<feature type="region of interest" description="Disordered" evidence="1">
    <location>
        <begin position="321"/>
        <end position="342"/>
    </location>
</feature>
<feature type="chain" id="PRO_5046326580" description="2-oxoglutarate dehydrogenase" evidence="3">
    <location>
        <begin position="47"/>
        <end position="744"/>
    </location>
</feature>
<accession>A0ABX6H4L7</accession>
<keyword evidence="2" id="KW-0472">Membrane</keyword>
<feature type="region of interest" description="Disordered" evidence="1">
    <location>
        <begin position="714"/>
        <end position="744"/>
    </location>
</feature>
<proteinExistence type="predicted"/>
<evidence type="ECO:0000256" key="2">
    <source>
        <dbReference type="SAM" id="Phobius"/>
    </source>
</evidence>
<dbReference type="InterPro" id="IPR046112">
    <property type="entry name" value="DUF6049"/>
</dbReference>
<feature type="signal peptide" evidence="3">
    <location>
        <begin position="1"/>
        <end position="46"/>
    </location>
</feature>
<dbReference type="EMBL" id="CP047180">
    <property type="protein sequence ID" value="QHC64602.1"/>
    <property type="molecule type" value="Genomic_DNA"/>
</dbReference>
<organism evidence="4 5">
    <name type="scientific">Rathayibacter festucae</name>
    <dbReference type="NCBI Taxonomy" id="110937"/>
    <lineage>
        <taxon>Bacteria</taxon>
        <taxon>Bacillati</taxon>
        <taxon>Actinomycetota</taxon>
        <taxon>Actinomycetes</taxon>
        <taxon>Micrococcales</taxon>
        <taxon>Microbacteriaceae</taxon>
        <taxon>Rathayibacter</taxon>
    </lineage>
</organism>
<evidence type="ECO:0000256" key="1">
    <source>
        <dbReference type="SAM" id="MobiDB-lite"/>
    </source>
</evidence>
<name>A0ABX6H4L7_9MICO</name>
<keyword evidence="2" id="KW-0812">Transmembrane</keyword>